<keyword evidence="3" id="KW-1185">Reference proteome</keyword>
<dbReference type="Proteomes" id="UP000515908">
    <property type="component" value="Chromosome 17"/>
</dbReference>
<evidence type="ECO:0000313" key="2">
    <source>
        <dbReference type="EMBL" id="CAD2220571.1"/>
    </source>
</evidence>
<keyword evidence="1" id="KW-0732">Signal</keyword>
<accession>A0A7G2CNP2</accession>
<dbReference type="AlphaFoldDB" id="A0A7G2CNP2"/>
<dbReference type="VEuPathDB" id="TriTrypDB:ADEAN_000809300"/>
<gene>
    <name evidence="2" type="ORF">ADEAN_000809300</name>
</gene>
<name>A0A7G2CNP2_9TRYP</name>
<dbReference type="EMBL" id="LR877161">
    <property type="protein sequence ID" value="CAD2220571.1"/>
    <property type="molecule type" value="Genomic_DNA"/>
</dbReference>
<protein>
    <submittedName>
        <fullName evidence="2">Uncharacterized protein</fullName>
    </submittedName>
</protein>
<organism evidence="2 3">
    <name type="scientific">Angomonas deanei</name>
    <dbReference type="NCBI Taxonomy" id="59799"/>
    <lineage>
        <taxon>Eukaryota</taxon>
        <taxon>Discoba</taxon>
        <taxon>Euglenozoa</taxon>
        <taxon>Kinetoplastea</taxon>
        <taxon>Metakinetoplastina</taxon>
        <taxon>Trypanosomatida</taxon>
        <taxon>Trypanosomatidae</taxon>
        <taxon>Strigomonadinae</taxon>
        <taxon>Angomonas</taxon>
    </lineage>
</organism>
<dbReference type="OrthoDB" id="238138at2759"/>
<feature type="chain" id="PRO_5028928158" evidence="1">
    <location>
        <begin position="25"/>
        <end position="135"/>
    </location>
</feature>
<sequence length="135" mass="16568">MISCETLQSLFLLSFPFLFPPCCHEKNSIRKSCSVTMADNMDNRDAGEFWTNPVDHFRPNLKALSLYFDHNYLVDRWLHVKERWLRPFYLPSWTPMYQFGTWYSQRNRNLLLVENNLNYRPYRFRRNDEDRENPY</sequence>
<evidence type="ECO:0000256" key="1">
    <source>
        <dbReference type="SAM" id="SignalP"/>
    </source>
</evidence>
<reference evidence="2 3" key="1">
    <citation type="submission" date="2020-08" db="EMBL/GenBank/DDBJ databases">
        <authorList>
            <person name="Newling K."/>
            <person name="Davey J."/>
            <person name="Forrester S."/>
        </authorList>
    </citation>
    <scope>NUCLEOTIDE SEQUENCE [LARGE SCALE GENOMIC DNA]</scope>
    <source>
        <strain evidence="3">Crithidia deanei Carvalho (ATCC PRA-265)</strain>
    </source>
</reference>
<feature type="signal peptide" evidence="1">
    <location>
        <begin position="1"/>
        <end position="24"/>
    </location>
</feature>
<proteinExistence type="predicted"/>
<evidence type="ECO:0000313" key="3">
    <source>
        <dbReference type="Proteomes" id="UP000515908"/>
    </source>
</evidence>